<dbReference type="PANTHER" id="PTHR15002:SF0">
    <property type="entry name" value="RIBOSOMAL BIOGENESIS PROTEIN LAS1L"/>
    <property type="match status" value="1"/>
</dbReference>
<dbReference type="GO" id="GO:0000460">
    <property type="term" value="P:maturation of 5.8S rRNA"/>
    <property type="evidence" value="ECO:0007669"/>
    <property type="project" value="TreeGrafter"/>
</dbReference>
<reference evidence="1" key="1">
    <citation type="submission" date="2020-11" db="EMBL/GenBank/DDBJ databases">
        <authorList>
            <person name="Whiteford S."/>
        </authorList>
    </citation>
    <scope>NUCLEOTIDE SEQUENCE</scope>
</reference>
<proteinExistence type="predicted"/>
<dbReference type="AlphaFoldDB" id="A0A8S4FZQ4"/>
<dbReference type="GO" id="GO:0030687">
    <property type="term" value="C:preribosome, large subunit precursor"/>
    <property type="evidence" value="ECO:0007669"/>
    <property type="project" value="TreeGrafter"/>
</dbReference>
<protein>
    <submittedName>
        <fullName evidence="1">(diamondback moth) hypothetical protein</fullName>
    </submittedName>
</protein>
<gene>
    <name evidence="1" type="ORF">PLXY2_LOCUS11397</name>
</gene>
<comment type="caution">
    <text evidence="1">The sequence shown here is derived from an EMBL/GenBank/DDBJ whole genome shotgun (WGS) entry which is preliminary data.</text>
</comment>
<dbReference type="Pfam" id="PF04031">
    <property type="entry name" value="Las1"/>
    <property type="match status" value="1"/>
</dbReference>
<keyword evidence="2" id="KW-1185">Reference proteome</keyword>
<evidence type="ECO:0000313" key="2">
    <source>
        <dbReference type="Proteomes" id="UP000653454"/>
    </source>
</evidence>
<dbReference type="PANTHER" id="PTHR15002">
    <property type="entry name" value="RIBOSOMAL BIOGENESIS PROTEIN LAS1L"/>
    <property type="match status" value="1"/>
</dbReference>
<evidence type="ECO:0000313" key="1">
    <source>
        <dbReference type="EMBL" id="CAG9133164.1"/>
    </source>
</evidence>
<accession>A0A8S4FZQ4</accession>
<dbReference type="InterPro" id="IPR007174">
    <property type="entry name" value="Las1"/>
</dbReference>
<sequence>MSQYYNVVPWFNSEEWCAVYEKLYSQPQSVTNKEFALNVLLIWKARCPSLPSGIESTLSLLEVHVEDLKADNGPRNHQVLRLAYSSAIMRFVNHMLDKETAKGSSLYQAAKNLDIPEWIIDLRHDTAHNNSLPSIELLREATDISLDWLLKNYWHKHKQHIKDYLANKEDIIIEDSKITTLMNFCLSLSICAHSQCDIKSLAQIKDKDMRESIISDVREVFGEGVDTSNVSALSVTALINMLNVNARRLLKGKNTSVHMNQALLGEDSLFLSLPFVELMGEKNAFKKNYLSKHFVQCFEVLLTFLHTNDLILDFILELVSKTKEDIEFEKKKLAAIWISEILKALKRSQEFLLKAQSNRNDLTHEKKKELASKYHHWFPNEKSCLLLNLQKGPPVELTDINFIQPIITSYNPYLTYFIKDLLNLLQKLLPRPTVNKICSLADMISNPDKFSISLSKVYTVDDLQSAIENHPVAVEESDSDCVEIHEEVEENTEEPQLVPGGIWRLAPRAHSWFTTPIGLLPWQVNTPIESMDID</sequence>
<dbReference type="Proteomes" id="UP000653454">
    <property type="component" value="Unassembled WGS sequence"/>
</dbReference>
<dbReference type="EMBL" id="CAJHNJ030000058">
    <property type="protein sequence ID" value="CAG9133164.1"/>
    <property type="molecule type" value="Genomic_DNA"/>
</dbReference>
<name>A0A8S4FZQ4_PLUXY</name>
<organism evidence="1 2">
    <name type="scientific">Plutella xylostella</name>
    <name type="common">Diamondback moth</name>
    <name type="synonym">Plutella maculipennis</name>
    <dbReference type="NCBI Taxonomy" id="51655"/>
    <lineage>
        <taxon>Eukaryota</taxon>
        <taxon>Metazoa</taxon>
        <taxon>Ecdysozoa</taxon>
        <taxon>Arthropoda</taxon>
        <taxon>Hexapoda</taxon>
        <taxon>Insecta</taxon>
        <taxon>Pterygota</taxon>
        <taxon>Neoptera</taxon>
        <taxon>Endopterygota</taxon>
        <taxon>Lepidoptera</taxon>
        <taxon>Glossata</taxon>
        <taxon>Ditrysia</taxon>
        <taxon>Yponomeutoidea</taxon>
        <taxon>Plutellidae</taxon>
        <taxon>Plutella</taxon>
    </lineage>
</organism>
<dbReference type="GO" id="GO:0090730">
    <property type="term" value="C:Las1 complex"/>
    <property type="evidence" value="ECO:0007669"/>
    <property type="project" value="InterPro"/>
</dbReference>
<dbReference type="GO" id="GO:0000470">
    <property type="term" value="P:maturation of LSU-rRNA"/>
    <property type="evidence" value="ECO:0007669"/>
    <property type="project" value="TreeGrafter"/>
</dbReference>
<dbReference type="GO" id="GO:0004519">
    <property type="term" value="F:endonuclease activity"/>
    <property type="evidence" value="ECO:0007669"/>
    <property type="project" value="InterPro"/>
</dbReference>